<dbReference type="Proteomes" id="UP000701801">
    <property type="component" value="Unassembled WGS sequence"/>
</dbReference>
<proteinExistence type="predicted"/>
<accession>A0A9N9Q540</accession>
<evidence type="ECO:0000313" key="2">
    <source>
        <dbReference type="Proteomes" id="UP000701801"/>
    </source>
</evidence>
<keyword evidence="2" id="KW-1185">Reference proteome</keyword>
<organism evidence="1 2">
    <name type="scientific">Hymenoscyphus albidus</name>
    <dbReference type="NCBI Taxonomy" id="595503"/>
    <lineage>
        <taxon>Eukaryota</taxon>
        <taxon>Fungi</taxon>
        <taxon>Dikarya</taxon>
        <taxon>Ascomycota</taxon>
        <taxon>Pezizomycotina</taxon>
        <taxon>Leotiomycetes</taxon>
        <taxon>Helotiales</taxon>
        <taxon>Helotiaceae</taxon>
        <taxon>Hymenoscyphus</taxon>
    </lineage>
</organism>
<name>A0A9N9Q540_9HELO</name>
<reference evidence="1" key="1">
    <citation type="submission" date="2021-07" db="EMBL/GenBank/DDBJ databases">
        <authorList>
            <person name="Durling M."/>
        </authorList>
    </citation>
    <scope>NUCLEOTIDE SEQUENCE</scope>
</reference>
<gene>
    <name evidence="1" type="ORF">HYALB_00012566</name>
</gene>
<protein>
    <submittedName>
        <fullName evidence="1">Uncharacterized protein</fullName>
    </submittedName>
</protein>
<comment type="caution">
    <text evidence="1">The sequence shown here is derived from an EMBL/GenBank/DDBJ whole genome shotgun (WGS) entry which is preliminary data.</text>
</comment>
<sequence>MQQMEIDGDTHSLTDQPTKLTGIDFSLGCIKQKASKAEVQHTMNVAIGYTRWYGGRKDLMWINLLAARNKFVEYHIQTELSITQYKQLELSEKQDQVQQLCKLFIKEFLQHTRDNSWMQEAVGEDFSWVHIKGMSDWHSIASGVAAMVSNCIQVSGISTTNLHAPRRLCPQGPV</sequence>
<dbReference type="AlphaFoldDB" id="A0A9N9Q540"/>
<dbReference type="OrthoDB" id="3561302at2759"/>
<dbReference type="EMBL" id="CAJVRM010000356">
    <property type="protein sequence ID" value="CAG8980100.1"/>
    <property type="molecule type" value="Genomic_DNA"/>
</dbReference>
<evidence type="ECO:0000313" key="1">
    <source>
        <dbReference type="EMBL" id="CAG8980100.1"/>
    </source>
</evidence>